<accession>A0A7R8HA03</accession>
<dbReference type="EMBL" id="HG994585">
    <property type="protein sequence ID" value="CAF2969033.1"/>
    <property type="molecule type" value="Genomic_DNA"/>
</dbReference>
<dbReference type="Gene3D" id="2.30.30.140">
    <property type="match status" value="1"/>
</dbReference>
<evidence type="ECO:0000256" key="1">
    <source>
        <dbReference type="SAM" id="MobiDB-lite"/>
    </source>
</evidence>
<feature type="region of interest" description="Disordered" evidence="1">
    <location>
        <begin position="1"/>
        <end position="20"/>
    </location>
</feature>
<sequence>MSNVSSSSDTDSQLEEESFKSGDVVWARDGRIWYPVKVLTQTEVPHRLQGFRLINLTHYIFTTVIWYGEDNFTTISVQHVNHLIENKLDPTRSYNMQLLYQEALADLTVE</sequence>
<reference evidence="2" key="1">
    <citation type="submission" date="2021-02" db="EMBL/GenBank/DDBJ databases">
        <authorList>
            <person name="Bekaert M."/>
        </authorList>
    </citation>
    <scope>NUCLEOTIDE SEQUENCE</scope>
    <source>
        <strain evidence="2">IoA-00</strain>
    </source>
</reference>
<evidence type="ECO:0000313" key="2">
    <source>
        <dbReference type="EMBL" id="CAF2969033.1"/>
    </source>
</evidence>
<organism evidence="2 3">
    <name type="scientific">Lepeophtheirus salmonis</name>
    <name type="common">Salmon louse</name>
    <name type="synonym">Caligus salmonis</name>
    <dbReference type="NCBI Taxonomy" id="72036"/>
    <lineage>
        <taxon>Eukaryota</taxon>
        <taxon>Metazoa</taxon>
        <taxon>Ecdysozoa</taxon>
        <taxon>Arthropoda</taxon>
        <taxon>Crustacea</taxon>
        <taxon>Multicrustacea</taxon>
        <taxon>Hexanauplia</taxon>
        <taxon>Copepoda</taxon>
        <taxon>Siphonostomatoida</taxon>
        <taxon>Caligidae</taxon>
        <taxon>Lepeophtheirus</taxon>
    </lineage>
</organism>
<feature type="compositionally biased region" description="Low complexity" evidence="1">
    <location>
        <begin position="1"/>
        <end position="11"/>
    </location>
</feature>
<dbReference type="Proteomes" id="UP000675881">
    <property type="component" value="Chromosome 6"/>
</dbReference>
<evidence type="ECO:0000313" key="3">
    <source>
        <dbReference type="Proteomes" id="UP000675881"/>
    </source>
</evidence>
<proteinExistence type="predicted"/>
<gene>
    <name evidence="2" type="ORF">LSAA_11419</name>
</gene>
<dbReference type="AlphaFoldDB" id="A0A7R8HA03"/>
<dbReference type="CDD" id="cd05162">
    <property type="entry name" value="PWWP"/>
    <property type="match status" value="1"/>
</dbReference>
<keyword evidence="3" id="KW-1185">Reference proteome</keyword>
<dbReference type="SUPFAM" id="SSF63748">
    <property type="entry name" value="Tudor/PWWP/MBT"/>
    <property type="match status" value="1"/>
</dbReference>
<protein>
    <submittedName>
        <fullName evidence="2">(salmon louse) hypothetical protein</fullName>
    </submittedName>
</protein>
<name>A0A7R8HA03_LEPSM</name>